<feature type="active site" description="Proton acceptor; for dehydratase activity" evidence="12">
    <location>
        <position position="954"/>
    </location>
</feature>
<dbReference type="Gene3D" id="3.40.50.720">
    <property type="entry name" value="NAD(P)-binding Rossmann-like Domain"/>
    <property type="match status" value="1"/>
</dbReference>
<organism evidence="17 18">
    <name type="scientific">Nocardia veterana</name>
    <dbReference type="NCBI Taxonomy" id="132249"/>
    <lineage>
        <taxon>Bacteria</taxon>
        <taxon>Bacillati</taxon>
        <taxon>Actinomycetota</taxon>
        <taxon>Actinomycetes</taxon>
        <taxon>Mycobacteriales</taxon>
        <taxon>Nocardiaceae</taxon>
        <taxon>Nocardia</taxon>
    </lineage>
</organism>
<dbReference type="GO" id="GO:0031177">
    <property type="term" value="F:phosphopantetheine binding"/>
    <property type="evidence" value="ECO:0007669"/>
    <property type="project" value="InterPro"/>
</dbReference>
<dbReference type="GO" id="GO:0004315">
    <property type="term" value="F:3-oxoacyl-[acyl-carrier-protein] synthase activity"/>
    <property type="evidence" value="ECO:0007669"/>
    <property type="project" value="InterPro"/>
</dbReference>
<accession>A0A7X6M2V2</accession>
<dbReference type="InterPro" id="IPR020806">
    <property type="entry name" value="PKS_PP-bd"/>
</dbReference>
<dbReference type="InterPro" id="IPR013968">
    <property type="entry name" value="PKS_KR"/>
</dbReference>
<dbReference type="Pfam" id="PF00109">
    <property type="entry name" value="ketoacyl-synt"/>
    <property type="match status" value="1"/>
</dbReference>
<sequence length="1870" mass="195302">MNQEPMSGQQQQIIDALRKSITEAERLRAENRALVAARSEPIAIIGVGCRFPGGVVSRGGLWEVVAEGRDVVGEFPVDRGWEVDDRSYAPRGGFVYDAGDFDAGFFGVGPREALAMDPQQRVLLEVAWEGVEDARIDPLSLRGSRTGVFAGVMYHDYGFVAATGEQRRELAGYLSTGGMASVVSGRVAYALGLEGPAVSVDTACSSSLVAIHQACQALRAGECDLALAGGVTVMATPWLFVEFSRQQALSPDGRCRSFGAGADGVGWGEGAGVVVLERLSVARARGRRVLGVVCGSAVNSDGASNGLTAPNGPSQVRVIRAALANAGLGPADVDVVEGHGTGTTLGDPIEAQALLATYGQDRDHPVWLGSVKSNMGHTQAAAGVAGVIKMVEAMRHKVLPRTLHADTATPHVDWSSGAVELLSGAREWPSSQRPRRAGVSSFGISGTNAHLILEEATATEVEQPRSWPRPSRPEAVERNPEAADSPAGALPAAAGLPVVPWPVSGRSADALAAQKERLRTWVETNPGGVTAVDIGWSLATTRAQLPWRSVIFAGADGSGKYETDPVRAATGQTVFVFPGQGSQWSGMGRELFECFPVFAEVVGEVCDPEWLFGPATDVDATGNTQLAVFAVEVGLFRLLESWGVVADVLVGHSIGEIAAAHVAGVFSLRDAVRLVRARARLMAGLPGGAMLAIEAAESVVVGELPSGVSVAAVNAPGSVVVSGSVDAIEEVARHWGTRTRVRRLDVSHAFHSRMVEPMLAEFETECRDVTRTLPRLPLVSNVTGRLESDLFLDPQYWVRHVRDTVRFADGIRSAAQGGAARFVEVGPDAALAPMISRIVGDDAVVLTTQRRNKDQVATLVDCVARAYCHGVPVDWAGFYAGTGARTVDLPTYAFQRQRFWVYPPTRVGDATDPAGLGLTGVRHSVLGAVLDVPGGDTVFTGRLSATTHPWLTDHAVFGSVLFPGTGFVELASTAGRFAGFPRIEELLLEEPLTLSDGGVLVRVVIGAGATRRPVSIYSRPDDGRAEDPAGGDSGWVRHCSGTVTADSAELERLDGTWPPEGAVAADADRGYHRLAQLGYDYGPSFRGVHHVWWCGPHEVCAEIEVPGLEVSGFGVHPALFDAALHAWAVSVAGADGSEVPADVDPERLWLPMSFTGVSLPDGPPTSLRVRMRRNGDRVSITLTDRAGTPVGAVDAVALVAVSRHQVAALSGRAALFETTWVRVAPVSGAPEMVWGIGDPNRSGGWGAGVVDRWFPDVAGVAEAVGAGARAPVAVVAPCWGPAGADSGRAIDVAEGVRNSVLGALAIVQEWVAAAGLGAARLVLMTSGAVTVPAAGDAAMDAAGLAQSGVAGLVRTAQLEYPGRLALLDISGGDVRSALAAVVSGTESEVALRDSGLWAPRLLPADEHRSSSPHRDERDTAGPQEHSAAPVRSSGHPFDGVVLVVGGGELAGIVVRHLVTEYGVRDVVLASRSGGVTTDPADDLAGTGVRLRGATCDVTVAAEVRRLVKWVCSEVGRLSAVLYTAGVLDDDMIGALSPDRVATVLRSKVDGAWHLHEATQGLGLDEFVLFSSVAGTVGSPGQANYAAANAFLDALAHYRRGRGSAARSIGWGLWNVSGGMAGGVRAVDRARMGRGGLVGLSVPEALELWDRVLASDRSRVVAARFDPARLSGELAGLGGVLPSTVRGLVRASTATPGENGTVTAELVARLAGLPDQDRRTAVLELVCSHVGAVLGFGRGEPVDAQASFLDLGFDSLAAMELRNRLVAATGVALPATVAYDRPTPASIAEYLDDCLPATDGAAEPGLQDRMDALEAALAGLDPDSAEGRAAVRRIRRLAARFDTALASTVPTDDDELFAYIDSDLGLADPEE</sequence>
<evidence type="ECO:0000256" key="5">
    <source>
        <dbReference type="ARBA" id="ARBA00022553"/>
    </source>
</evidence>
<dbReference type="Gene3D" id="3.30.70.3290">
    <property type="match status" value="1"/>
</dbReference>
<evidence type="ECO:0000313" key="18">
    <source>
        <dbReference type="Proteomes" id="UP000523447"/>
    </source>
</evidence>
<dbReference type="PANTHER" id="PTHR43775:SF51">
    <property type="entry name" value="INACTIVE PHENOLPHTHIOCEROL SYNTHESIS POLYKETIDE SYNTHASE TYPE I PKS1-RELATED"/>
    <property type="match status" value="1"/>
</dbReference>
<dbReference type="InterPro" id="IPR016039">
    <property type="entry name" value="Thiolase-like"/>
</dbReference>
<feature type="region of interest" description="Disordered" evidence="13">
    <location>
        <begin position="1016"/>
        <end position="1036"/>
    </location>
</feature>
<dbReference type="Pfam" id="PF22953">
    <property type="entry name" value="SpnB_Rossmann"/>
    <property type="match status" value="1"/>
</dbReference>
<dbReference type="InterPro" id="IPR020807">
    <property type="entry name" value="PKS_DH"/>
</dbReference>
<evidence type="ECO:0000256" key="11">
    <source>
        <dbReference type="ARBA" id="ARBA00023315"/>
    </source>
</evidence>
<dbReference type="Pfam" id="PF21089">
    <property type="entry name" value="PKS_DH_N"/>
    <property type="match status" value="1"/>
</dbReference>
<dbReference type="InterPro" id="IPR014043">
    <property type="entry name" value="Acyl_transferase_dom"/>
</dbReference>
<dbReference type="Pfam" id="PF00550">
    <property type="entry name" value="PP-binding"/>
    <property type="match status" value="1"/>
</dbReference>
<comment type="pathway">
    <text evidence="2">Antibiotic biosynthesis.</text>
</comment>
<feature type="region of interest" description="N-terminal hotdog fold" evidence="12">
    <location>
        <begin position="923"/>
        <end position="1050"/>
    </location>
</feature>
<evidence type="ECO:0000256" key="4">
    <source>
        <dbReference type="ARBA" id="ARBA00022450"/>
    </source>
</evidence>
<dbReference type="InterPro" id="IPR042104">
    <property type="entry name" value="PKS_dehydratase_sf"/>
</dbReference>
<keyword evidence="8" id="KW-0443">Lipid metabolism</keyword>
<dbReference type="Pfam" id="PF00698">
    <property type="entry name" value="Acyl_transf_1"/>
    <property type="match status" value="1"/>
</dbReference>
<dbReference type="InterPro" id="IPR014031">
    <property type="entry name" value="Ketoacyl_synth_C"/>
</dbReference>
<keyword evidence="5" id="KW-0597">Phosphoprotein</keyword>
<evidence type="ECO:0000256" key="8">
    <source>
        <dbReference type="ARBA" id="ARBA00023098"/>
    </source>
</evidence>
<dbReference type="InterPro" id="IPR055123">
    <property type="entry name" value="SpnB-like_Rossmann"/>
</dbReference>
<reference evidence="17 18" key="1">
    <citation type="submission" date="2020-04" db="EMBL/GenBank/DDBJ databases">
        <title>MicrobeNet Type strains.</title>
        <authorList>
            <person name="Nicholson A.C."/>
        </authorList>
    </citation>
    <scope>NUCLEOTIDE SEQUENCE [LARGE SCALE GENOMIC DNA]</scope>
    <source>
        <strain evidence="17 18">DSM 44445</strain>
    </source>
</reference>
<feature type="domain" description="Carrier" evidence="14">
    <location>
        <begin position="1719"/>
        <end position="1794"/>
    </location>
</feature>
<dbReference type="FunFam" id="1.10.1200.10:FF:000007">
    <property type="entry name" value="Probable polyketide synthase pks17"/>
    <property type="match status" value="1"/>
</dbReference>
<comment type="cofactor">
    <cofactor evidence="1">
        <name>pantetheine 4'-phosphate</name>
        <dbReference type="ChEBI" id="CHEBI:47942"/>
    </cofactor>
</comment>
<dbReference type="InterPro" id="IPR050091">
    <property type="entry name" value="PKS_NRPS_Biosynth_Enz"/>
</dbReference>
<evidence type="ECO:0000256" key="6">
    <source>
        <dbReference type="ARBA" id="ARBA00022679"/>
    </source>
</evidence>
<dbReference type="SUPFAM" id="SSF47336">
    <property type="entry name" value="ACP-like"/>
    <property type="match status" value="1"/>
</dbReference>
<feature type="domain" description="PKS/mFAS DH" evidence="16">
    <location>
        <begin position="923"/>
        <end position="1207"/>
    </location>
</feature>
<dbReference type="GO" id="GO:0033068">
    <property type="term" value="P:macrolide biosynthetic process"/>
    <property type="evidence" value="ECO:0007669"/>
    <property type="project" value="UniProtKB-ARBA"/>
</dbReference>
<dbReference type="PROSITE" id="PS00606">
    <property type="entry name" value="KS3_1"/>
    <property type="match status" value="1"/>
</dbReference>
<dbReference type="Gene3D" id="3.40.366.10">
    <property type="entry name" value="Malonyl-Coenzyme A Acyl Carrier Protein, domain 2"/>
    <property type="match status" value="1"/>
</dbReference>
<comment type="pathway">
    <text evidence="3">Lipid metabolism.</text>
</comment>
<dbReference type="InterPro" id="IPR016036">
    <property type="entry name" value="Malonyl_transacylase_ACP-bd"/>
</dbReference>
<dbReference type="Proteomes" id="UP000523447">
    <property type="component" value="Unassembled WGS sequence"/>
</dbReference>
<keyword evidence="10" id="KW-0511">Multifunctional enzyme</keyword>
<dbReference type="InterPro" id="IPR049900">
    <property type="entry name" value="PKS_mFAS_DH"/>
</dbReference>
<evidence type="ECO:0000313" key="17">
    <source>
        <dbReference type="EMBL" id="NKY89338.1"/>
    </source>
</evidence>
<dbReference type="SMART" id="SM00825">
    <property type="entry name" value="PKS_KS"/>
    <property type="match status" value="1"/>
</dbReference>
<keyword evidence="11" id="KW-0012">Acyltransferase</keyword>
<dbReference type="CDD" id="cd08956">
    <property type="entry name" value="KR_3_FAS_SDR_x"/>
    <property type="match status" value="1"/>
</dbReference>
<keyword evidence="9" id="KW-0045">Antibiotic biosynthesis</keyword>
<dbReference type="GO" id="GO:0006633">
    <property type="term" value="P:fatty acid biosynthetic process"/>
    <property type="evidence" value="ECO:0007669"/>
    <property type="project" value="InterPro"/>
</dbReference>
<evidence type="ECO:0000259" key="16">
    <source>
        <dbReference type="PROSITE" id="PS52019"/>
    </source>
</evidence>
<dbReference type="InterPro" id="IPR020841">
    <property type="entry name" value="PKS_Beta-ketoAc_synthase_dom"/>
</dbReference>
<dbReference type="SMART" id="SM00822">
    <property type="entry name" value="PKS_KR"/>
    <property type="match status" value="1"/>
</dbReference>
<dbReference type="InterPro" id="IPR036736">
    <property type="entry name" value="ACP-like_sf"/>
</dbReference>
<gene>
    <name evidence="17" type="ORF">HGA07_27480</name>
</gene>
<dbReference type="SMART" id="SM00827">
    <property type="entry name" value="PKS_AT"/>
    <property type="match status" value="1"/>
</dbReference>
<dbReference type="RefSeq" id="WP_168441335.1">
    <property type="nucleotide sequence ID" value="NZ_CAWPHS010000039.1"/>
</dbReference>
<dbReference type="Pfam" id="PF16197">
    <property type="entry name" value="KAsynt_C_assoc"/>
    <property type="match status" value="1"/>
</dbReference>
<dbReference type="InterPro" id="IPR009081">
    <property type="entry name" value="PP-bd_ACP"/>
</dbReference>
<dbReference type="SMART" id="SM01294">
    <property type="entry name" value="PKS_PP_betabranch"/>
    <property type="match status" value="1"/>
</dbReference>
<name>A0A7X6M2V2_9NOCA</name>
<dbReference type="InterPro" id="IPR049551">
    <property type="entry name" value="PKS_DH_C"/>
</dbReference>
<dbReference type="GO" id="GO:0004312">
    <property type="term" value="F:fatty acid synthase activity"/>
    <property type="evidence" value="ECO:0007669"/>
    <property type="project" value="TreeGrafter"/>
</dbReference>
<dbReference type="EMBL" id="JAAXPE010000044">
    <property type="protein sequence ID" value="NKY89338.1"/>
    <property type="molecule type" value="Genomic_DNA"/>
</dbReference>
<feature type="region of interest" description="Disordered" evidence="13">
    <location>
        <begin position="1402"/>
        <end position="1433"/>
    </location>
</feature>
<dbReference type="InterPro" id="IPR001227">
    <property type="entry name" value="Ac_transferase_dom_sf"/>
</dbReference>
<dbReference type="InterPro" id="IPR036291">
    <property type="entry name" value="NAD(P)-bd_dom_sf"/>
</dbReference>
<protein>
    <submittedName>
        <fullName evidence="17">SDR family NAD(P)-dependent oxidoreductase</fullName>
    </submittedName>
</protein>
<dbReference type="InterPro" id="IPR057326">
    <property type="entry name" value="KR_dom"/>
</dbReference>
<dbReference type="Pfam" id="PF08659">
    <property type="entry name" value="KR"/>
    <property type="match status" value="1"/>
</dbReference>
<dbReference type="FunFam" id="3.40.47.10:FF:000019">
    <property type="entry name" value="Polyketide synthase type I"/>
    <property type="match status" value="1"/>
</dbReference>
<evidence type="ECO:0000256" key="10">
    <source>
        <dbReference type="ARBA" id="ARBA00023268"/>
    </source>
</evidence>
<feature type="compositionally biased region" description="Basic and acidic residues" evidence="13">
    <location>
        <begin position="1403"/>
        <end position="1419"/>
    </location>
</feature>
<dbReference type="PROSITE" id="PS00012">
    <property type="entry name" value="PHOSPHOPANTETHEINE"/>
    <property type="match status" value="1"/>
</dbReference>
<feature type="region of interest" description="Disordered" evidence="13">
    <location>
        <begin position="457"/>
        <end position="489"/>
    </location>
</feature>
<evidence type="ECO:0000256" key="1">
    <source>
        <dbReference type="ARBA" id="ARBA00001957"/>
    </source>
</evidence>
<evidence type="ECO:0000256" key="9">
    <source>
        <dbReference type="ARBA" id="ARBA00023194"/>
    </source>
</evidence>
<dbReference type="InterPro" id="IPR014030">
    <property type="entry name" value="Ketoacyl_synth_N"/>
</dbReference>
<dbReference type="SUPFAM" id="SSF53901">
    <property type="entry name" value="Thiolase-like"/>
    <property type="match status" value="1"/>
</dbReference>
<feature type="compositionally biased region" description="Basic and acidic residues" evidence="13">
    <location>
        <begin position="471"/>
        <end position="481"/>
    </location>
</feature>
<keyword evidence="7" id="KW-0276">Fatty acid metabolism</keyword>
<dbReference type="Gene3D" id="3.40.47.10">
    <property type="match status" value="1"/>
</dbReference>
<dbReference type="CDD" id="cd00833">
    <property type="entry name" value="PKS"/>
    <property type="match status" value="1"/>
</dbReference>
<dbReference type="PROSITE" id="PS52019">
    <property type="entry name" value="PKS_MFAS_DH"/>
    <property type="match status" value="1"/>
</dbReference>
<dbReference type="PROSITE" id="PS52004">
    <property type="entry name" value="KS3_2"/>
    <property type="match status" value="1"/>
</dbReference>
<evidence type="ECO:0000256" key="12">
    <source>
        <dbReference type="PROSITE-ProRule" id="PRU01363"/>
    </source>
</evidence>
<dbReference type="InterPro" id="IPR016035">
    <property type="entry name" value="Acyl_Trfase/lysoPLipase"/>
</dbReference>
<keyword evidence="4" id="KW-0596">Phosphopantetheine</keyword>
<feature type="domain" description="Ketosynthase family 3 (KS3)" evidence="15">
    <location>
        <begin position="39"/>
        <end position="455"/>
    </location>
</feature>
<feature type="region of interest" description="C-terminal hotdog fold" evidence="12">
    <location>
        <begin position="1062"/>
        <end position="1207"/>
    </location>
</feature>
<evidence type="ECO:0000259" key="14">
    <source>
        <dbReference type="PROSITE" id="PS50075"/>
    </source>
</evidence>
<dbReference type="SMART" id="SM00823">
    <property type="entry name" value="PKS_PP"/>
    <property type="match status" value="1"/>
</dbReference>
<evidence type="ECO:0000256" key="3">
    <source>
        <dbReference type="ARBA" id="ARBA00005189"/>
    </source>
</evidence>
<dbReference type="SUPFAM" id="SSF51735">
    <property type="entry name" value="NAD(P)-binding Rossmann-fold domains"/>
    <property type="match status" value="2"/>
</dbReference>
<evidence type="ECO:0000256" key="2">
    <source>
        <dbReference type="ARBA" id="ARBA00004792"/>
    </source>
</evidence>
<dbReference type="Gene3D" id="3.10.129.110">
    <property type="entry name" value="Polyketide synthase dehydratase"/>
    <property type="match status" value="1"/>
</dbReference>
<dbReference type="InterPro" id="IPR032821">
    <property type="entry name" value="PKS_assoc"/>
</dbReference>
<dbReference type="Gene3D" id="1.10.1200.10">
    <property type="entry name" value="ACP-like"/>
    <property type="match status" value="1"/>
</dbReference>
<comment type="caution">
    <text evidence="17">The sequence shown here is derived from an EMBL/GenBank/DDBJ whole genome shotgun (WGS) entry which is preliminary data.</text>
</comment>
<dbReference type="InterPro" id="IPR049552">
    <property type="entry name" value="PKS_DH_N"/>
</dbReference>
<dbReference type="PROSITE" id="PS50075">
    <property type="entry name" value="CARRIER"/>
    <property type="match status" value="1"/>
</dbReference>
<evidence type="ECO:0000256" key="7">
    <source>
        <dbReference type="ARBA" id="ARBA00022832"/>
    </source>
</evidence>
<dbReference type="InterPro" id="IPR015083">
    <property type="entry name" value="NorB/c/GfsB-D-like_docking"/>
</dbReference>
<keyword evidence="18" id="KW-1185">Reference proteome</keyword>
<dbReference type="SUPFAM" id="SSF55048">
    <property type="entry name" value="Probable ACP-binding domain of malonyl-CoA ACP transacylase"/>
    <property type="match status" value="1"/>
</dbReference>
<dbReference type="PANTHER" id="PTHR43775">
    <property type="entry name" value="FATTY ACID SYNTHASE"/>
    <property type="match status" value="1"/>
</dbReference>
<dbReference type="SUPFAM" id="SSF52151">
    <property type="entry name" value="FabD/lysophospholipase-like"/>
    <property type="match status" value="1"/>
</dbReference>
<feature type="active site" description="Proton donor; for dehydratase activity" evidence="12">
    <location>
        <position position="1121"/>
    </location>
</feature>
<proteinExistence type="predicted"/>
<dbReference type="Pfam" id="PF02801">
    <property type="entry name" value="Ketoacyl-synt_C"/>
    <property type="match status" value="1"/>
</dbReference>
<dbReference type="SMART" id="SM00826">
    <property type="entry name" value="PKS_DH"/>
    <property type="match status" value="1"/>
</dbReference>
<evidence type="ECO:0000259" key="15">
    <source>
        <dbReference type="PROSITE" id="PS52004"/>
    </source>
</evidence>
<keyword evidence="6" id="KW-0808">Transferase</keyword>
<dbReference type="Pfam" id="PF14765">
    <property type="entry name" value="PS-DH"/>
    <property type="match status" value="1"/>
</dbReference>
<dbReference type="InterPro" id="IPR018201">
    <property type="entry name" value="Ketoacyl_synth_AS"/>
</dbReference>
<dbReference type="InterPro" id="IPR006162">
    <property type="entry name" value="Ppantetheine_attach_site"/>
</dbReference>
<evidence type="ECO:0000256" key="13">
    <source>
        <dbReference type="SAM" id="MobiDB-lite"/>
    </source>
</evidence>
<dbReference type="Pfam" id="PF08990">
    <property type="entry name" value="Docking"/>
    <property type="match status" value="1"/>
</dbReference>